<accession>A0ABU1AV85</accession>
<dbReference type="PANTHER" id="PTHR28008">
    <property type="entry name" value="DOMAIN PROTEIN, PUTATIVE (AFU_ORTHOLOGUE AFUA_3G10980)-RELATED"/>
    <property type="match status" value="1"/>
</dbReference>
<reference evidence="3 4" key="1">
    <citation type="submission" date="2023-04" db="EMBL/GenBank/DDBJ databases">
        <title>A novel bacteria isolated from coastal sediment.</title>
        <authorList>
            <person name="Liu X.-J."/>
            <person name="Du Z.-J."/>
        </authorList>
    </citation>
    <scope>NUCLEOTIDE SEQUENCE [LARGE SCALE GENOMIC DNA]</scope>
    <source>
        <strain evidence="3 4">SDUM461003</strain>
    </source>
</reference>
<organism evidence="3 4">
    <name type="scientific">Thalassobacterium maritimum</name>
    <dbReference type="NCBI Taxonomy" id="3041265"/>
    <lineage>
        <taxon>Bacteria</taxon>
        <taxon>Pseudomonadati</taxon>
        <taxon>Verrucomicrobiota</taxon>
        <taxon>Opitutia</taxon>
        <taxon>Puniceicoccales</taxon>
        <taxon>Coraliomargaritaceae</taxon>
        <taxon>Thalassobacterium</taxon>
    </lineage>
</organism>
<comment type="caution">
    <text evidence="3">The sequence shown here is derived from an EMBL/GenBank/DDBJ whole genome shotgun (WGS) entry which is preliminary data.</text>
</comment>
<keyword evidence="4" id="KW-1185">Reference proteome</keyword>
<dbReference type="RefSeq" id="WP_308950489.1">
    <property type="nucleotide sequence ID" value="NZ_JARXHW010000024.1"/>
</dbReference>
<feature type="domain" description="VanZ-like" evidence="2">
    <location>
        <begin position="42"/>
        <end position="118"/>
    </location>
</feature>
<dbReference type="Proteomes" id="UP001225316">
    <property type="component" value="Unassembled WGS sequence"/>
</dbReference>
<dbReference type="PANTHER" id="PTHR28008:SF1">
    <property type="entry name" value="DOMAIN PROTEIN, PUTATIVE (AFU_ORTHOLOGUE AFUA_3G10980)-RELATED"/>
    <property type="match status" value="1"/>
</dbReference>
<keyword evidence="1" id="KW-0472">Membrane</keyword>
<evidence type="ECO:0000313" key="4">
    <source>
        <dbReference type="Proteomes" id="UP001225316"/>
    </source>
</evidence>
<sequence length="145" mass="16274">MQGKPSKIPRAYLWPVLLIIAIFAASSTSRLATPDLGFQFSKDKLAHFLVFGLVATAVLRTPKLRSCRWRDLMIAVLITSAYGGCDEFRQSLTPGRSVEVADWLADTLGAIVAVSVYARWHSYRRLLEWRVPARRRASATQRPSL</sequence>
<keyword evidence="1" id="KW-0812">Transmembrane</keyword>
<proteinExistence type="predicted"/>
<dbReference type="EMBL" id="JARXHW010000024">
    <property type="protein sequence ID" value="MDQ8208066.1"/>
    <property type="molecule type" value="Genomic_DNA"/>
</dbReference>
<feature type="transmembrane region" description="Helical" evidence="1">
    <location>
        <begin position="12"/>
        <end position="33"/>
    </location>
</feature>
<feature type="transmembrane region" description="Helical" evidence="1">
    <location>
        <begin position="45"/>
        <end position="62"/>
    </location>
</feature>
<gene>
    <name evidence="3" type="ORF">QEH52_11140</name>
</gene>
<keyword evidence="1" id="KW-1133">Transmembrane helix</keyword>
<name>A0ABU1AV85_9BACT</name>
<dbReference type="NCBIfam" id="NF037970">
    <property type="entry name" value="vanZ_1"/>
    <property type="match status" value="1"/>
</dbReference>
<evidence type="ECO:0000256" key="1">
    <source>
        <dbReference type="SAM" id="Phobius"/>
    </source>
</evidence>
<dbReference type="InterPro" id="IPR006976">
    <property type="entry name" value="VanZ-like"/>
</dbReference>
<evidence type="ECO:0000259" key="2">
    <source>
        <dbReference type="Pfam" id="PF04892"/>
    </source>
</evidence>
<protein>
    <submittedName>
        <fullName evidence="3">VanZ family protein</fullName>
    </submittedName>
</protein>
<dbReference type="Pfam" id="PF04892">
    <property type="entry name" value="VanZ"/>
    <property type="match status" value="1"/>
</dbReference>
<evidence type="ECO:0000313" key="3">
    <source>
        <dbReference type="EMBL" id="MDQ8208066.1"/>
    </source>
</evidence>